<dbReference type="InterPro" id="IPR029044">
    <property type="entry name" value="Nucleotide-diphossugar_trans"/>
</dbReference>
<evidence type="ECO:0000256" key="6">
    <source>
        <dbReference type="ARBA" id="ARBA00023136"/>
    </source>
</evidence>
<dbReference type="RefSeq" id="WP_020000712.1">
    <property type="nucleotide sequence ID" value="NZ_CP192219.1"/>
</dbReference>
<name>A0A8G2C8X4_9BACT</name>
<dbReference type="AlphaFoldDB" id="A0A8G2C8X4"/>
<feature type="transmembrane region" description="Helical" evidence="7">
    <location>
        <begin position="360"/>
        <end position="380"/>
    </location>
</feature>
<feature type="transmembrane region" description="Helical" evidence="7">
    <location>
        <begin position="439"/>
        <end position="458"/>
    </location>
</feature>
<dbReference type="InterPro" id="IPR050321">
    <property type="entry name" value="Glycosyltr_2/OpgH_subfam"/>
</dbReference>
<accession>A0A8G2C8X4</accession>
<dbReference type="Pfam" id="PF05157">
    <property type="entry name" value="MshEN"/>
    <property type="match status" value="1"/>
</dbReference>
<comment type="caution">
    <text evidence="9">The sequence shown here is derived from an EMBL/GenBank/DDBJ whole genome shotgun (WGS) entry which is preliminary data.</text>
</comment>
<keyword evidence="4 7" id="KW-0812">Transmembrane</keyword>
<sequence length="749" mass="87018">MLNEVGIILFLVLKIIFIGVAFIFVISGIDEFFIDLCYIFRGAYRRLFITNHYKRLTEEQLLAKPEQSVAIMIPCWDESAVIRRMLENTIKTVTYSNYTIFVGTYPNDPATQREVDLVREKYCNVERIVTPNDGPTSKADCLNWLYAGILAFEKDNNKKYDIFLMEDPEDILHPLQLKLCNYIIPKLDMVQLPVHPMPRHWTNFTGNHYIDEFAENHTRDLIVREALTGSLPSAGVGTAVSRNTIKTIAEERDHQPFDTNSLTEDYEFGLKIKDFGFKQAFVRQWVWRNKMVKDFFTRKPKQKQVKEFISIREYFPNTFKSSVRQKTRWVMGISLQGWKSLGWHGGLPSRYMLWRDRKAVVTNLANFIGNILFVLILVLLTYNILTNAYRLPPLVDDSAWMTAVIFICLFFLFWRIIMRILFVVRTYDWFQGILSVPRLFWGNIINFIATIKAISKYIKIRSTGQKFTWDKTDHVYPSEEELRAYRRKLGDLLLDRRFLTIEQLDHALEIKEKTNKRLGEVLIELGYITEDQLVQTLGVQFKVATQDIDPYSTPPELLDLVPFKSAVKYNVYPLAVEGGQLIVATNEIIDESSLRDLEQELGHFIALRLATRSDISFAIRRGYERRLTLKKSDFLGKKLVDEGQISSEQLAEALRAQRRRYHPLGEVLIRQQAITEETFAKANSEFLAQDEFKRIGEFLLGKGYINAKQLNIALTEQQDSCPLLGEILIEQGVISPDNLDHFLSTWEIN</sequence>
<dbReference type="PANTHER" id="PTHR43867">
    <property type="entry name" value="CELLULOSE SYNTHASE CATALYTIC SUBUNIT A [UDP-FORMING]"/>
    <property type="match status" value="1"/>
</dbReference>
<keyword evidence="3" id="KW-0808">Transferase</keyword>
<dbReference type="Pfam" id="PF13641">
    <property type="entry name" value="Glyco_tranf_2_3"/>
    <property type="match status" value="1"/>
</dbReference>
<dbReference type="Proteomes" id="UP000184001">
    <property type="component" value="Unassembled WGS sequence"/>
</dbReference>
<dbReference type="InterPro" id="IPR007831">
    <property type="entry name" value="T2SS_GspE_N"/>
</dbReference>
<comment type="subcellular location">
    <subcellularLocation>
        <location evidence="1">Membrane</location>
        <topology evidence="1">Multi-pass membrane protein</topology>
    </subcellularLocation>
</comment>
<evidence type="ECO:0000256" key="2">
    <source>
        <dbReference type="ARBA" id="ARBA00022676"/>
    </source>
</evidence>
<dbReference type="GO" id="GO:0016757">
    <property type="term" value="F:glycosyltransferase activity"/>
    <property type="evidence" value="ECO:0007669"/>
    <property type="project" value="UniProtKB-KW"/>
</dbReference>
<protein>
    <submittedName>
        <fullName evidence="9">Adsorption protein B</fullName>
    </submittedName>
</protein>
<dbReference type="NCBIfam" id="NF011305">
    <property type="entry name" value="PRK14716.1-3"/>
    <property type="match status" value="1"/>
</dbReference>
<evidence type="ECO:0000313" key="10">
    <source>
        <dbReference type="Proteomes" id="UP000184001"/>
    </source>
</evidence>
<dbReference type="NCBIfam" id="NF012033">
    <property type="entry name" value="PRK15489.1"/>
    <property type="match status" value="1"/>
</dbReference>
<keyword evidence="6 7" id="KW-0472">Membrane</keyword>
<dbReference type="SUPFAM" id="SSF160246">
    <property type="entry name" value="EspE N-terminal domain-like"/>
    <property type="match status" value="3"/>
</dbReference>
<proteinExistence type="predicted"/>
<evidence type="ECO:0000256" key="1">
    <source>
        <dbReference type="ARBA" id="ARBA00004141"/>
    </source>
</evidence>
<dbReference type="GO" id="GO:0016020">
    <property type="term" value="C:membrane"/>
    <property type="evidence" value="ECO:0007669"/>
    <property type="project" value="UniProtKB-SubCell"/>
</dbReference>
<feature type="domain" description="Type II secretion system protein GspE N-terminal" evidence="8">
    <location>
        <begin position="544"/>
        <end position="627"/>
    </location>
</feature>
<evidence type="ECO:0000259" key="8">
    <source>
        <dbReference type="Pfam" id="PF05157"/>
    </source>
</evidence>
<evidence type="ECO:0000256" key="3">
    <source>
        <dbReference type="ARBA" id="ARBA00022679"/>
    </source>
</evidence>
<evidence type="ECO:0000256" key="5">
    <source>
        <dbReference type="ARBA" id="ARBA00022989"/>
    </source>
</evidence>
<dbReference type="Gene3D" id="3.90.550.10">
    <property type="entry name" value="Spore Coat Polysaccharide Biosynthesis Protein SpsA, Chain A"/>
    <property type="match status" value="1"/>
</dbReference>
<evidence type="ECO:0000256" key="7">
    <source>
        <dbReference type="SAM" id="Phobius"/>
    </source>
</evidence>
<organism evidence="9 10">
    <name type="scientific">Halodesulfovibrio aestuarii</name>
    <dbReference type="NCBI Taxonomy" id="126333"/>
    <lineage>
        <taxon>Bacteria</taxon>
        <taxon>Pseudomonadati</taxon>
        <taxon>Thermodesulfobacteriota</taxon>
        <taxon>Desulfovibrionia</taxon>
        <taxon>Desulfovibrionales</taxon>
        <taxon>Desulfovibrionaceae</taxon>
        <taxon>Halodesulfovibrio</taxon>
    </lineage>
</organism>
<dbReference type="SUPFAM" id="SSF53448">
    <property type="entry name" value="Nucleotide-diphospho-sugar transferases"/>
    <property type="match status" value="1"/>
</dbReference>
<keyword evidence="5 7" id="KW-1133">Transmembrane helix</keyword>
<reference evidence="9 10" key="1">
    <citation type="submission" date="2016-11" db="EMBL/GenBank/DDBJ databases">
        <authorList>
            <person name="Varghese N."/>
            <person name="Submissions S."/>
        </authorList>
    </citation>
    <scope>NUCLEOTIDE SEQUENCE [LARGE SCALE GENOMIC DNA]</scope>
    <source>
        <strain evidence="9 10">DSM 17919</strain>
    </source>
</reference>
<dbReference type="PANTHER" id="PTHR43867:SF2">
    <property type="entry name" value="CELLULOSE SYNTHASE CATALYTIC SUBUNIT A [UDP-FORMING]"/>
    <property type="match status" value="1"/>
</dbReference>
<evidence type="ECO:0000256" key="4">
    <source>
        <dbReference type="ARBA" id="ARBA00022692"/>
    </source>
</evidence>
<feature type="transmembrane region" description="Helical" evidence="7">
    <location>
        <begin position="6"/>
        <end position="26"/>
    </location>
</feature>
<gene>
    <name evidence="9" type="ORF">SAMN05660830_01323</name>
</gene>
<keyword evidence="2" id="KW-0328">Glycosyltransferase</keyword>
<dbReference type="Gene3D" id="3.30.300.160">
    <property type="entry name" value="Type II secretion system, protein E, N-terminal domain"/>
    <property type="match status" value="1"/>
</dbReference>
<dbReference type="InterPro" id="IPR037257">
    <property type="entry name" value="T2SS_E_N_sf"/>
</dbReference>
<feature type="transmembrane region" description="Helical" evidence="7">
    <location>
        <begin position="400"/>
        <end position="418"/>
    </location>
</feature>
<evidence type="ECO:0000313" key="9">
    <source>
        <dbReference type="EMBL" id="SHJ00194.1"/>
    </source>
</evidence>
<dbReference type="EMBL" id="FQZR01000003">
    <property type="protein sequence ID" value="SHJ00194.1"/>
    <property type="molecule type" value="Genomic_DNA"/>
</dbReference>